<comment type="caution">
    <text evidence="2">The sequence shown here is derived from an EMBL/GenBank/DDBJ whole genome shotgun (WGS) entry which is preliminary data.</text>
</comment>
<organism evidence="2 3">
    <name type="scientific">Vespula squamosa</name>
    <name type="common">Southern yellow jacket</name>
    <name type="synonym">Wasp</name>
    <dbReference type="NCBI Taxonomy" id="30214"/>
    <lineage>
        <taxon>Eukaryota</taxon>
        <taxon>Metazoa</taxon>
        <taxon>Ecdysozoa</taxon>
        <taxon>Arthropoda</taxon>
        <taxon>Hexapoda</taxon>
        <taxon>Insecta</taxon>
        <taxon>Pterygota</taxon>
        <taxon>Neoptera</taxon>
        <taxon>Endopterygota</taxon>
        <taxon>Hymenoptera</taxon>
        <taxon>Apocrita</taxon>
        <taxon>Aculeata</taxon>
        <taxon>Vespoidea</taxon>
        <taxon>Vespidae</taxon>
        <taxon>Vespinae</taxon>
        <taxon>Vespula</taxon>
    </lineage>
</organism>
<evidence type="ECO:0000313" key="3">
    <source>
        <dbReference type="Proteomes" id="UP001607302"/>
    </source>
</evidence>
<dbReference type="Proteomes" id="UP001607302">
    <property type="component" value="Unassembled WGS sequence"/>
</dbReference>
<dbReference type="EMBL" id="JAUDFV010000153">
    <property type="protein sequence ID" value="KAL2717334.1"/>
    <property type="molecule type" value="Genomic_DNA"/>
</dbReference>
<evidence type="ECO:0000313" key="2">
    <source>
        <dbReference type="EMBL" id="KAL2717334.1"/>
    </source>
</evidence>
<reference evidence="2 3" key="1">
    <citation type="journal article" date="2024" name="Ann. Entomol. Soc. Am.">
        <title>Genomic analyses of the southern and eastern yellowjacket wasps (Hymenoptera: Vespidae) reveal evolutionary signatures of social life.</title>
        <authorList>
            <person name="Catto M.A."/>
            <person name="Caine P.B."/>
            <person name="Orr S.E."/>
            <person name="Hunt B.G."/>
            <person name="Goodisman M.A.D."/>
        </authorList>
    </citation>
    <scope>NUCLEOTIDE SEQUENCE [LARGE SCALE GENOMIC DNA]</scope>
    <source>
        <strain evidence="2">233</strain>
        <tissue evidence="2">Head and thorax</tissue>
    </source>
</reference>
<name>A0ABD2A9N6_VESSQ</name>
<feature type="region of interest" description="Disordered" evidence="1">
    <location>
        <begin position="1"/>
        <end position="38"/>
    </location>
</feature>
<gene>
    <name evidence="2" type="ORF">V1478_013034</name>
</gene>
<evidence type="ECO:0000256" key="1">
    <source>
        <dbReference type="SAM" id="MobiDB-lite"/>
    </source>
</evidence>
<accession>A0ABD2A9N6</accession>
<feature type="compositionally biased region" description="Basic and acidic residues" evidence="1">
    <location>
        <begin position="1"/>
        <end position="14"/>
    </location>
</feature>
<keyword evidence="3" id="KW-1185">Reference proteome</keyword>
<proteinExistence type="predicted"/>
<dbReference type="AlphaFoldDB" id="A0ABD2A9N6"/>
<protein>
    <submittedName>
        <fullName evidence="2">Basement membrane-specific heparan sulfate proteoglycan core protein-like isoform X1</fullName>
    </submittedName>
</protein>
<feature type="compositionally biased region" description="Low complexity" evidence="1">
    <location>
        <begin position="23"/>
        <end position="32"/>
    </location>
</feature>
<sequence>MIDGRSGWRTERVGDGGGGVGCAGSSSDASGGKRWLEKQKERQELYRPEDYLASDGDINHDKANSCVVGDYNEASRITDTLMHRMTITMKYFHIVLILLGGTHLLRAQPSASPLIKSVEVMLKLDNDDDGCRSVMNHPARCYPDSFVGRPYHPCRKVAQDRWRSACSHALYVRVMFLCYVTNV</sequence>